<reference evidence="2 3" key="1">
    <citation type="submission" date="2025-04" db="UniProtKB">
        <authorList>
            <consortium name="RefSeq"/>
        </authorList>
    </citation>
    <scope>IDENTIFICATION</scope>
    <source>
        <tissue evidence="2 3">Whole sample</tissue>
    </source>
</reference>
<dbReference type="GO" id="GO:0045505">
    <property type="term" value="F:dynein intermediate chain binding"/>
    <property type="evidence" value="ECO:0007669"/>
    <property type="project" value="InterPro"/>
</dbReference>
<dbReference type="RefSeq" id="XP_022319675.1">
    <property type="nucleotide sequence ID" value="XM_022463967.1"/>
</dbReference>
<name>A0A8B8CYV0_CRAVI</name>
<protein>
    <submittedName>
        <fullName evidence="2 3">Dynein heavy chain-like protein MAL7P1.162 isoform X1</fullName>
    </submittedName>
</protein>
<dbReference type="GO" id="GO:0007018">
    <property type="term" value="P:microtubule-based movement"/>
    <property type="evidence" value="ECO:0007669"/>
    <property type="project" value="InterPro"/>
</dbReference>
<evidence type="ECO:0000313" key="2">
    <source>
        <dbReference type="RefSeq" id="XP_022319674.1"/>
    </source>
</evidence>
<dbReference type="Gene3D" id="1.20.920.60">
    <property type="match status" value="1"/>
</dbReference>
<dbReference type="RefSeq" id="XP_022319676.1">
    <property type="nucleotide sequence ID" value="XM_022463968.1"/>
</dbReference>
<dbReference type="GeneID" id="111122299"/>
<proteinExistence type="predicted"/>
<accession>A0A8B8CYV0</accession>
<dbReference type="AlphaFoldDB" id="A0A8B8CYV0"/>
<dbReference type="Proteomes" id="UP000694844">
    <property type="component" value="Chromosome 2"/>
</dbReference>
<evidence type="ECO:0000313" key="4">
    <source>
        <dbReference type="RefSeq" id="XP_022319676.1"/>
    </source>
</evidence>
<dbReference type="OrthoDB" id="6136670at2759"/>
<organism evidence="1 4">
    <name type="scientific">Crassostrea virginica</name>
    <name type="common">Eastern oyster</name>
    <dbReference type="NCBI Taxonomy" id="6565"/>
    <lineage>
        <taxon>Eukaryota</taxon>
        <taxon>Metazoa</taxon>
        <taxon>Spiralia</taxon>
        <taxon>Lophotrochozoa</taxon>
        <taxon>Mollusca</taxon>
        <taxon>Bivalvia</taxon>
        <taxon>Autobranchia</taxon>
        <taxon>Pteriomorphia</taxon>
        <taxon>Ostreida</taxon>
        <taxon>Ostreoidea</taxon>
        <taxon>Ostreidae</taxon>
        <taxon>Crassostrea</taxon>
    </lineage>
</organism>
<evidence type="ECO:0000313" key="3">
    <source>
        <dbReference type="RefSeq" id="XP_022319675.1"/>
    </source>
</evidence>
<dbReference type="KEGG" id="cvn:111122299"/>
<gene>
    <name evidence="2 3 4" type="primary">LOC111122299</name>
</gene>
<dbReference type="RefSeq" id="XP_022319674.1">
    <property type="nucleotide sequence ID" value="XM_022463966.1"/>
</dbReference>
<keyword evidence="1" id="KW-1185">Reference proteome</keyword>
<evidence type="ECO:0000313" key="1">
    <source>
        <dbReference type="Proteomes" id="UP000694844"/>
    </source>
</evidence>
<dbReference type="GO" id="GO:0051959">
    <property type="term" value="F:dynein light intermediate chain binding"/>
    <property type="evidence" value="ECO:0007669"/>
    <property type="project" value="InterPro"/>
</dbReference>
<sequence length="140" mass="15639">MMPVLTNEDLDSMKGDIKELKALAAPPQAVKNTMEAVALLLGYSPSQAKNWSFLRQLCNRGSFLNKMQEVQCEEIKMASAKRARSLISPYNQDKIESISKATVQMYNWAEGTLAEVDNYLDARKELLKGSSNKSALKYST</sequence>
<dbReference type="InterPro" id="IPR026983">
    <property type="entry name" value="DHC"/>
</dbReference>
<dbReference type="GO" id="GO:0030286">
    <property type="term" value="C:dynein complex"/>
    <property type="evidence" value="ECO:0007669"/>
    <property type="project" value="InterPro"/>
</dbReference>
<dbReference type="PANTHER" id="PTHR22878">
    <property type="entry name" value="DYNEIN HEAVY CHAIN 6, AXONEMAL-LIKE-RELATED"/>
    <property type="match status" value="1"/>
</dbReference>